<evidence type="ECO:0000313" key="11">
    <source>
        <dbReference type="Proteomes" id="UP001151287"/>
    </source>
</evidence>
<dbReference type="AlphaFoldDB" id="A0A9Q0CUP8"/>
<keyword evidence="4" id="KW-0677">Repeat</keyword>
<dbReference type="SUPFAM" id="SSF52540">
    <property type="entry name" value="P-loop containing nucleoside triphosphate hydrolases"/>
    <property type="match status" value="1"/>
</dbReference>
<protein>
    <recommendedName>
        <fullName evidence="9">ABC transporter domain-containing protein</fullName>
    </recommendedName>
</protein>
<evidence type="ECO:0000256" key="6">
    <source>
        <dbReference type="ARBA" id="ARBA00022840"/>
    </source>
</evidence>
<evidence type="ECO:0000256" key="4">
    <source>
        <dbReference type="ARBA" id="ARBA00022737"/>
    </source>
</evidence>
<evidence type="ECO:0000256" key="8">
    <source>
        <dbReference type="ARBA" id="ARBA00023136"/>
    </source>
</evidence>
<dbReference type="InterPro" id="IPR017871">
    <property type="entry name" value="ABC_transporter-like_CS"/>
</dbReference>
<comment type="subcellular location">
    <subcellularLocation>
        <location evidence="1">Membrane</location>
        <topology evidence="1">Multi-pass membrane protein</topology>
    </subcellularLocation>
</comment>
<dbReference type="Pfam" id="PF00005">
    <property type="entry name" value="ABC_tran"/>
    <property type="match status" value="1"/>
</dbReference>
<keyword evidence="8" id="KW-0472">Membrane</keyword>
<accession>A0A9Q0CUP8</accession>
<keyword evidence="11" id="KW-1185">Reference proteome</keyword>
<dbReference type="GO" id="GO:0016887">
    <property type="term" value="F:ATP hydrolysis activity"/>
    <property type="evidence" value="ECO:0007669"/>
    <property type="project" value="InterPro"/>
</dbReference>
<dbReference type="GO" id="GO:0005743">
    <property type="term" value="C:mitochondrial inner membrane"/>
    <property type="evidence" value="ECO:0007669"/>
    <property type="project" value="TreeGrafter"/>
</dbReference>
<proteinExistence type="predicted"/>
<dbReference type="FunFam" id="3.40.50.300:FF:000218">
    <property type="entry name" value="Multidrug ABC transporter ATP-binding protein"/>
    <property type="match status" value="1"/>
</dbReference>
<name>A0A9Q0CUP8_9POAL</name>
<keyword evidence="3" id="KW-0812">Transmembrane</keyword>
<evidence type="ECO:0000313" key="10">
    <source>
        <dbReference type="EMBL" id="KAJ1700072.1"/>
    </source>
</evidence>
<dbReference type="InterPro" id="IPR039421">
    <property type="entry name" value="Type_1_exporter"/>
</dbReference>
<keyword evidence="2" id="KW-0813">Transport</keyword>
<dbReference type="PROSITE" id="PS00211">
    <property type="entry name" value="ABC_TRANSPORTER_1"/>
    <property type="match status" value="1"/>
</dbReference>
<dbReference type="Gene3D" id="3.40.50.300">
    <property type="entry name" value="P-loop containing nucleotide triphosphate hydrolases"/>
    <property type="match status" value="1"/>
</dbReference>
<dbReference type="EMBL" id="JAMQYH010000002">
    <property type="protein sequence ID" value="KAJ1700072.1"/>
    <property type="molecule type" value="Genomic_DNA"/>
</dbReference>
<dbReference type="PANTHER" id="PTHR43394:SF11">
    <property type="entry name" value="ATP-BINDING CASSETTE TRANSPORTER"/>
    <property type="match status" value="1"/>
</dbReference>
<dbReference type="InterPro" id="IPR003593">
    <property type="entry name" value="AAA+_ATPase"/>
</dbReference>
<evidence type="ECO:0000256" key="5">
    <source>
        <dbReference type="ARBA" id="ARBA00022741"/>
    </source>
</evidence>
<evidence type="ECO:0000256" key="7">
    <source>
        <dbReference type="ARBA" id="ARBA00022989"/>
    </source>
</evidence>
<evidence type="ECO:0000256" key="3">
    <source>
        <dbReference type="ARBA" id="ARBA00022692"/>
    </source>
</evidence>
<dbReference type="GO" id="GO:0015421">
    <property type="term" value="F:ABC-type oligopeptide transporter activity"/>
    <property type="evidence" value="ECO:0007669"/>
    <property type="project" value="TreeGrafter"/>
</dbReference>
<comment type="caution">
    <text evidence="10">The sequence shown here is derived from an EMBL/GenBank/DDBJ whole genome shotgun (WGS) entry which is preliminary data.</text>
</comment>
<evidence type="ECO:0000259" key="9">
    <source>
        <dbReference type="PROSITE" id="PS50893"/>
    </source>
</evidence>
<dbReference type="OrthoDB" id="6500128at2759"/>
<dbReference type="SMART" id="SM00382">
    <property type="entry name" value="AAA"/>
    <property type="match status" value="1"/>
</dbReference>
<reference evidence="10" key="1">
    <citation type="journal article" date="2022" name="Cell">
        <title>Repeat-based holocentromeres influence genome architecture and karyotype evolution.</title>
        <authorList>
            <person name="Hofstatter P.G."/>
            <person name="Thangavel G."/>
            <person name="Lux T."/>
            <person name="Neumann P."/>
            <person name="Vondrak T."/>
            <person name="Novak P."/>
            <person name="Zhang M."/>
            <person name="Costa L."/>
            <person name="Castellani M."/>
            <person name="Scott A."/>
            <person name="Toegelov H."/>
            <person name="Fuchs J."/>
            <person name="Mata-Sucre Y."/>
            <person name="Dias Y."/>
            <person name="Vanzela A.L.L."/>
            <person name="Huettel B."/>
            <person name="Almeida C.C.S."/>
            <person name="Simkova H."/>
            <person name="Souza G."/>
            <person name="Pedrosa-Harand A."/>
            <person name="Macas J."/>
            <person name="Mayer K.F.X."/>
            <person name="Houben A."/>
            <person name="Marques A."/>
        </authorList>
    </citation>
    <scope>NUCLEOTIDE SEQUENCE</scope>
    <source>
        <strain evidence="10">RhyBre1mFocal</strain>
    </source>
</reference>
<keyword evidence="7" id="KW-1133">Transmembrane helix</keyword>
<evidence type="ECO:0000256" key="1">
    <source>
        <dbReference type="ARBA" id="ARBA00004141"/>
    </source>
</evidence>
<keyword evidence="6" id="KW-0067">ATP-binding</keyword>
<dbReference type="InterPro" id="IPR003439">
    <property type="entry name" value="ABC_transporter-like_ATP-bd"/>
</dbReference>
<dbReference type="GO" id="GO:0090374">
    <property type="term" value="P:oligopeptide export from mitochondrion"/>
    <property type="evidence" value="ECO:0007669"/>
    <property type="project" value="TreeGrafter"/>
</dbReference>
<dbReference type="PANTHER" id="PTHR43394">
    <property type="entry name" value="ATP-DEPENDENT PERMEASE MDL1, MITOCHONDRIAL"/>
    <property type="match status" value="1"/>
</dbReference>
<keyword evidence="5" id="KW-0547">Nucleotide-binding</keyword>
<feature type="domain" description="ABC transporter" evidence="9">
    <location>
        <begin position="43"/>
        <end position="277"/>
    </location>
</feature>
<evidence type="ECO:0000256" key="2">
    <source>
        <dbReference type="ARBA" id="ARBA00022448"/>
    </source>
</evidence>
<dbReference type="InterPro" id="IPR027417">
    <property type="entry name" value="P-loop_NTPase"/>
</dbReference>
<dbReference type="GO" id="GO:0005524">
    <property type="term" value="F:ATP binding"/>
    <property type="evidence" value="ECO:0007669"/>
    <property type="project" value="UniProtKB-KW"/>
</dbReference>
<dbReference type="Proteomes" id="UP001151287">
    <property type="component" value="Unassembled WGS sequence"/>
</dbReference>
<dbReference type="PROSITE" id="PS50893">
    <property type="entry name" value="ABC_TRANSPORTER_2"/>
    <property type="match status" value="1"/>
</dbReference>
<gene>
    <name evidence="10" type="ORF">LUZ63_008584</name>
</gene>
<organism evidence="10 11">
    <name type="scientific">Rhynchospora breviuscula</name>
    <dbReference type="NCBI Taxonomy" id="2022672"/>
    <lineage>
        <taxon>Eukaryota</taxon>
        <taxon>Viridiplantae</taxon>
        <taxon>Streptophyta</taxon>
        <taxon>Embryophyta</taxon>
        <taxon>Tracheophyta</taxon>
        <taxon>Spermatophyta</taxon>
        <taxon>Magnoliopsida</taxon>
        <taxon>Liliopsida</taxon>
        <taxon>Poales</taxon>
        <taxon>Cyperaceae</taxon>
        <taxon>Cyperoideae</taxon>
        <taxon>Rhynchosporeae</taxon>
        <taxon>Rhynchospora</taxon>
    </lineage>
</organism>
<sequence>MYRRILFAAPMCCLVGFCIYLATIPTACVMSGLVCVKYIKPPTKLLKRVASAAPVPSIATNFSFTFIGTVALVGESGSGKSTVIALIERFYDPDSGLIFIDGCDLKSFKLNWLRRQLGLVGQEPVLFNESIAANIAYGKEGVVTQEEIVVAATAANAHGFISALADGYNTNVGERHQMSGGQKQRIAIVRAILKDPRILLLDEATSALDAESRRSCKQQEALDYVMVDRTTVVVAHRLSTISGAHKIEVVKDGVIAEKGRHEDLIRIPDGAYASLVAFRVVGEVV</sequence>